<evidence type="ECO:0000313" key="2">
    <source>
        <dbReference type="Proteomes" id="UP001153148"/>
    </source>
</evidence>
<evidence type="ECO:0008006" key="3">
    <source>
        <dbReference type="Google" id="ProtNLM"/>
    </source>
</evidence>
<dbReference type="EMBL" id="CAJPIN010011791">
    <property type="protein sequence ID" value="CAG2060238.1"/>
    <property type="molecule type" value="Genomic_DNA"/>
</dbReference>
<keyword evidence="2" id="KW-1185">Reference proteome</keyword>
<feature type="non-terminal residue" evidence="1">
    <location>
        <position position="221"/>
    </location>
</feature>
<sequence>MALPQTSPNKLKHVLQAHLQVILWKACNQNTPSYESGDITQFEWNLKEGITTPVTANVDTAPPELIDILKCQCKAQGKIVKSVAANEGCSAGGVDQDKSEDIYQDDDVDYHEDCNQNESVDSDKLDDEWHLCEDQSRPAPTEKWCYVDCPVDCEVTRWTLWNTSECLCGNTASTMMRYRYIVTNPSEKGRPCPLPLIQHKPCPAVPCYTWDRGDWDTCSLH</sequence>
<dbReference type="Pfam" id="PF00090">
    <property type="entry name" value="TSP_1"/>
    <property type="match status" value="1"/>
</dbReference>
<dbReference type="PANTHER" id="PTHR11311">
    <property type="entry name" value="SPONDIN"/>
    <property type="match status" value="1"/>
</dbReference>
<protein>
    <recommendedName>
        <fullName evidence="3">Spondin-like TSP1 domain-containing protein</fullName>
    </recommendedName>
</protein>
<dbReference type="InterPro" id="IPR051418">
    <property type="entry name" value="Spondin/Thrombospondin_T1"/>
</dbReference>
<dbReference type="Gene3D" id="2.20.100.10">
    <property type="entry name" value="Thrombospondin type-1 (TSP1) repeat"/>
    <property type="match status" value="1"/>
</dbReference>
<gene>
    <name evidence="1" type="ORF">TPAB3V08_LOCUS7196</name>
</gene>
<accession>A0ABN7NWU5</accession>
<dbReference type="PANTHER" id="PTHR11311:SF15">
    <property type="entry name" value="SPONDIN-2"/>
    <property type="match status" value="1"/>
</dbReference>
<proteinExistence type="predicted"/>
<dbReference type="SUPFAM" id="SSF82895">
    <property type="entry name" value="TSP-1 type 1 repeat"/>
    <property type="match status" value="1"/>
</dbReference>
<evidence type="ECO:0000313" key="1">
    <source>
        <dbReference type="EMBL" id="CAG2060238.1"/>
    </source>
</evidence>
<dbReference type="Proteomes" id="UP001153148">
    <property type="component" value="Unassembled WGS sequence"/>
</dbReference>
<dbReference type="PROSITE" id="PS50092">
    <property type="entry name" value="TSP1"/>
    <property type="match status" value="1"/>
</dbReference>
<organism evidence="1 2">
    <name type="scientific">Timema podura</name>
    <name type="common">Walking stick</name>
    <dbReference type="NCBI Taxonomy" id="61482"/>
    <lineage>
        <taxon>Eukaryota</taxon>
        <taxon>Metazoa</taxon>
        <taxon>Ecdysozoa</taxon>
        <taxon>Arthropoda</taxon>
        <taxon>Hexapoda</taxon>
        <taxon>Insecta</taxon>
        <taxon>Pterygota</taxon>
        <taxon>Neoptera</taxon>
        <taxon>Polyneoptera</taxon>
        <taxon>Phasmatodea</taxon>
        <taxon>Timematodea</taxon>
        <taxon>Timematoidea</taxon>
        <taxon>Timematidae</taxon>
        <taxon>Timema</taxon>
    </lineage>
</organism>
<comment type="caution">
    <text evidence="1">The sequence shown here is derived from an EMBL/GenBank/DDBJ whole genome shotgun (WGS) entry which is preliminary data.</text>
</comment>
<dbReference type="InterPro" id="IPR000884">
    <property type="entry name" value="TSP1_rpt"/>
</dbReference>
<name>A0ABN7NWU5_TIMPD</name>
<reference evidence="1" key="1">
    <citation type="submission" date="2021-03" db="EMBL/GenBank/DDBJ databases">
        <authorList>
            <person name="Tran Van P."/>
        </authorList>
    </citation>
    <scope>NUCLEOTIDE SEQUENCE</scope>
</reference>
<dbReference type="InterPro" id="IPR036383">
    <property type="entry name" value="TSP1_rpt_sf"/>
</dbReference>